<organism evidence="1 2">
    <name type="scientific">Faecalibacterium prausnitzii</name>
    <dbReference type="NCBI Taxonomy" id="853"/>
    <lineage>
        <taxon>Bacteria</taxon>
        <taxon>Bacillati</taxon>
        <taxon>Bacillota</taxon>
        <taxon>Clostridia</taxon>
        <taxon>Eubacteriales</taxon>
        <taxon>Oscillospiraceae</taxon>
        <taxon>Faecalibacterium</taxon>
    </lineage>
</organism>
<protein>
    <submittedName>
        <fullName evidence="1">Uncharacterized protein</fullName>
    </submittedName>
</protein>
<keyword evidence="2" id="KW-1185">Reference proteome</keyword>
<dbReference type="AlphaFoldDB" id="A0A564UHF0"/>
<name>A0A564UHF0_9FIRM</name>
<evidence type="ECO:0000313" key="1">
    <source>
        <dbReference type="EMBL" id="VUX18973.1"/>
    </source>
</evidence>
<reference evidence="1 2" key="1">
    <citation type="submission" date="2019-07" db="EMBL/GenBank/DDBJ databases">
        <authorList>
            <person name="Hibberd C M."/>
            <person name="Gehrig L. J."/>
            <person name="Chang H.-W."/>
            <person name="Venkatesh S."/>
        </authorList>
    </citation>
    <scope>NUCLEOTIDE SEQUENCE [LARGE SCALE GENOMIC DNA]</scope>
    <source>
        <strain evidence="1">Faecalibacterium_prausnitzii_JG_BgPS064</strain>
    </source>
</reference>
<proteinExistence type="predicted"/>
<sequence length="34" mass="3909">MYTVTFSNEELEEMKANDAVVIVSCDDDNGHRLY</sequence>
<gene>
    <name evidence="1" type="ORF">FPPS064S07_01479</name>
</gene>
<dbReference type="Proteomes" id="UP000406184">
    <property type="component" value="Unassembled WGS sequence"/>
</dbReference>
<evidence type="ECO:0000313" key="2">
    <source>
        <dbReference type="Proteomes" id="UP000406184"/>
    </source>
</evidence>
<dbReference type="EMBL" id="CABHMY010000144">
    <property type="protein sequence ID" value="VUX18973.1"/>
    <property type="molecule type" value="Genomic_DNA"/>
</dbReference>
<accession>A0A564UHF0</accession>